<dbReference type="InterPro" id="IPR025505">
    <property type="entry name" value="FHIPEP_CS"/>
</dbReference>
<evidence type="ECO:0000256" key="6">
    <source>
        <dbReference type="ARBA" id="ARBA00023136"/>
    </source>
</evidence>
<keyword evidence="8" id="KW-0282">Flagellum</keyword>
<organism evidence="8 9">
    <name type="scientific">Caballeronia novacaledonica</name>
    <dbReference type="NCBI Taxonomy" id="1544861"/>
    <lineage>
        <taxon>Bacteria</taxon>
        <taxon>Pseudomonadati</taxon>
        <taxon>Pseudomonadota</taxon>
        <taxon>Betaproteobacteria</taxon>
        <taxon>Burkholderiales</taxon>
        <taxon>Burkholderiaceae</taxon>
        <taxon>Caballeronia</taxon>
    </lineage>
</organism>
<feature type="transmembrane region" description="Helical" evidence="7">
    <location>
        <begin position="118"/>
        <end position="141"/>
    </location>
</feature>
<dbReference type="PANTHER" id="PTHR30161:SF1">
    <property type="entry name" value="FLAGELLAR BIOSYNTHESIS PROTEIN FLHA-RELATED"/>
    <property type="match status" value="1"/>
</dbReference>
<evidence type="ECO:0000256" key="1">
    <source>
        <dbReference type="ARBA" id="ARBA00004651"/>
    </source>
</evidence>
<dbReference type="PROSITE" id="PS00994">
    <property type="entry name" value="FHIPEP"/>
    <property type="match status" value="1"/>
</dbReference>
<keyword evidence="7" id="KW-1006">Bacterial flagellum protein export</keyword>
<dbReference type="GO" id="GO:0044780">
    <property type="term" value="P:bacterial-type flagellum assembly"/>
    <property type="evidence" value="ECO:0007669"/>
    <property type="project" value="InterPro"/>
</dbReference>
<evidence type="ECO:0000256" key="2">
    <source>
        <dbReference type="ARBA" id="ARBA00008835"/>
    </source>
</evidence>
<evidence type="ECO:0000256" key="5">
    <source>
        <dbReference type="ARBA" id="ARBA00022989"/>
    </source>
</evidence>
<dbReference type="Gene3D" id="1.10.8.540">
    <property type="entry name" value="FHIPEP family, domain 3"/>
    <property type="match status" value="1"/>
</dbReference>
<comment type="subcellular location">
    <subcellularLocation>
        <location evidence="1 7">Cell membrane</location>
        <topology evidence="1 7">Multi-pass membrane protein</topology>
    </subcellularLocation>
</comment>
<comment type="function">
    <text evidence="7">Required for formation of the rod structure of the flagellar apparatus. Together with FliI and FliH, may constitute the export apparatus of flagellin.</text>
</comment>
<keyword evidence="7" id="KW-0653">Protein transport</keyword>
<dbReference type="InterPro" id="IPR001712">
    <property type="entry name" value="T3SS_FHIPEP"/>
</dbReference>
<gene>
    <name evidence="7" type="primary">flhA</name>
    <name evidence="8" type="ORF">NOV72_01346</name>
</gene>
<dbReference type="Gene3D" id="3.40.30.60">
    <property type="entry name" value="FHIPEP family, domain 1"/>
    <property type="match status" value="1"/>
</dbReference>
<evidence type="ECO:0000256" key="7">
    <source>
        <dbReference type="RuleBase" id="RU364093"/>
    </source>
</evidence>
<dbReference type="RefSeq" id="WP_106853833.1">
    <property type="nucleotide sequence ID" value="NZ_OGTP01000003.1"/>
</dbReference>
<dbReference type="InterPro" id="IPR042194">
    <property type="entry name" value="FHIPEP_1"/>
</dbReference>
<keyword evidence="9" id="KW-1185">Reference proteome</keyword>
<feature type="transmembrane region" description="Helical" evidence="7">
    <location>
        <begin position="47"/>
        <end position="66"/>
    </location>
</feature>
<keyword evidence="7" id="KW-1005">Bacterial flagellum biogenesis</keyword>
<feature type="transmembrane region" description="Helical" evidence="7">
    <location>
        <begin position="20"/>
        <end position="41"/>
    </location>
</feature>
<feature type="transmembrane region" description="Helical" evidence="7">
    <location>
        <begin position="78"/>
        <end position="98"/>
    </location>
</feature>
<comment type="similarity">
    <text evidence="2 7">Belongs to the FHIPEP (flagella/HR/invasion proteins export pore) family.</text>
</comment>
<dbReference type="Pfam" id="PF00771">
    <property type="entry name" value="FHIPEP"/>
    <property type="match status" value="1"/>
</dbReference>
<dbReference type="PIRSF" id="PIRSF005419">
    <property type="entry name" value="FlhA"/>
    <property type="match status" value="1"/>
</dbReference>
<dbReference type="Proteomes" id="UP000238169">
    <property type="component" value="Unassembled WGS sequence"/>
</dbReference>
<dbReference type="AlphaFoldDB" id="A0A2U3I1V6"/>
<feature type="transmembrane region" description="Helical" evidence="7">
    <location>
        <begin position="286"/>
        <end position="306"/>
    </location>
</feature>
<dbReference type="PRINTS" id="PR00949">
    <property type="entry name" value="TYPE3IMAPROT"/>
</dbReference>
<dbReference type="Gene3D" id="3.40.50.12790">
    <property type="entry name" value="FHIPEP family, domain 4"/>
    <property type="match status" value="1"/>
</dbReference>
<evidence type="ECO:0000256" key="4">
    <source>
        <dbReference type="ARBA" id="ARBA00022692"/>
    </source>
</evidence>
<protein>
    <recommendedName>
        <fullName evidence="7">Flagellar biosynthesis protein FlhA</fullName>
    </recommendedName>
</protein>
<dbReference type="InterPro" id="IPR042196">
    <property type="entry name" value="FHIPEP_4"/>
</dbReference>
<feature type="transmembrane region" description="Helical" evidence="7">
    <location>
        <begin position="252"/>
        <end position="274"/>
    </location>
</feature>
<name>A0A2U3I1V6_9BURK</name>
<dbReference type="EMBL" id="OGTP01000003">
    <property type="protein sequence ID" value="SPB14098.1"/>
    <property type="molecule type" value="Genomic_DNA"/>
</dbReference>
<dbReference type="GO" id="GO:0009306">
    <property type="term" value="P:protein secretion"/>
    <property type="evidence" value="ECO:0007669"/>
    <property type="project" value="InterPro"/>
</dbReference>
<reference evidence="9" key="1">
    <citation type="submission" date="2018-01" db="EMBL/GenBank/DDBJ databases">
        <authorList>
            <person name="Peeters C."/>
        </authorList>
    </citation>
    <scope>NUCLEOTIDE SEQUENCE [LARGE SCALE GENOMIC DNA]</scope>
</reference>
<dbReference type="GO" id="GO:0005886">
    <property type="term" value="C:plasma membrane"/>
    <property type="evidence" value="ECO:0007669"/>
    <property type="project" value="UniProtKB-SubCell"/>
</dbReference>
<keyword evidence="8" id="KW-0966">Cell projection</keyword>
<keyword evidence="5 7" id="KW-1133">Transmembrane helix</keyword>
<evidence type="ECO:0000313" key="8">
    <source>
        <dbReference type="EMBL" id="SPB14098.1"/>
    </source>
</evidence>
<sequence>MNARAGFFAKRPDALGTQNLRALAGPILICMILGMMILPLPAFLLDLLFTFNIALAVMVLLVSMYTQKPLDFAAFPSVLLFSTLLRLSLNVASTRIVLLEGHTGPDAAGQVIESFGHFLVGGNFAVGIVVFVILMIINFMVITKGAGRIAEVGARFTLDAMPGKQMAIDADLNAGLINEETAKKRRQGVAQEAEFYGSMDGASKFVRGDAIAGLLIMVINVVGGLIVGMLQHDMDFAHAATNYTLLTIGDGLVAQIPSLIISTAAGVIVSRVATEEDIGTQLTGQLFQNPRVLMITGVIIGIMGLIPGMPHFAFMLLGGGLIYAARTMNKRAEAKKKASNVTDVTPLAASAAAASAENAEASWEDVSLIDPLGLEVGYRLIPLVDRNSDGELLKRIKGIRKKFAQEIGFLPPVIHIRDNLELRPNGYRIALKGVEVGVGEAFPGQWLAINPGQVSAALPGTQTQDPAFGLPAVWIDTNLREQAQVYGYTVVDASTVVATHLNHLVVTHAAELLGRQEVQALLERIGKDTPSLTDDLVPKVISLTTLQKVLQNLLDESVPIRDMRTILDALQEHAPRISDPYDLTAAVRLALGRAITQQWYPGTDDLQVMGLDPTLERVLSQALSTGTNPGLEPGLAQTLMNSTQNAIMRQQNLGLPPVLLVQHSLRAMLARFLRRSLPQLKVLSYAEVPDTRNVKVVNLIGA</sequence>
<dbReference type="OrthoDB" id="9759185at2"/>
<evidence type="ECO:0000313" key="9">
    <source>
        <dbReference type="Proteomes" id="UP000238169"/>
    </source>
</evidence>
<dbReference type="PANTHER" id="PTHR30161">
    <property type="entry name" value="FLAGELLAR EXPORT PROTEIN, MEMBRANE FLHA SUBUNIT-RELATED"/>
    <property type="match status" value="1"/>
</dbReference>
<keyword evidence="6 7" id="KW-0472">Membrane</keyword>
<dbReference type="InterPro" id="IPR042193">
    <property type="entry name" value="FHIPEP_3"/>
</dbReference>
<accession>A0A2U3I1V6</accession>
<dbReference type="NCBIfam" id="TIGR01398">
    <property type="entry name" value="FlhA"/>
    <property type="match status" value="1"/>
</dbReference>
<feature type="transmembrane region" description="Helical" evidence="7">
    <location>
        <begin position="211"/>
        <end position="232"/>
    </location>
</feature>
<proteinExistence type="inferred from homology"/>
<keyword evidence="7" id="KW-0813">Transport</keyword>
<evidence type="ECO:0000256" key="3">
    <source>
        <dbReference type="ARBA" id="ARBA00022475"/>
    </source>
</evidence>
<keyword evidence="3 7" id="KW-1003">Cell membrane</keyword>
<keyword evidence="4 7" id="KW-0812">Transmembrane</keyword>
<dbReference type="InterPro" id="IPR006301">
    <property type="entry name" value="FlhA"/>
</dbReference>
<keyword evidence="8" id="KW-0969">Cilium</keyword>